<protein>
    <submittedName>
        <fullName evidence="1">Type III pantothenate kinase</fullName>
    </submittedName>
</protein>
<dbReference type="AlphaFoldDB" id="A0A0A9YT21"/>
<organism evidence="1">
    <name type="scientific">Lygus hesperus</name>
    <name type="common">Western plant bug</name>
    <dbReference type="NCBI Taxonomy" id="30085"/>
    <lineage>
        <taxon>Eukaryota</taxon>
        <taxon>Metazoa</taxon>
        <taxon>Ecdysozoa</taxon>
        <taxon>Arthropoda</taxon>
        <taxon>Hexapoda</taxon>
        <taxon>Insecta</taxon>
        <taxon>Pterygota</taxon>
        <taxon>Neoptera</taxon>
        <taxon>Paraneoptera</taxon>
        <taxon>Hemiptera</taxon>
        <taxon>Heteroptera</taxon>
        <taxon>Panheteroptera</taxon>
        <taxon>Cimicomorpha</taxon>
        <taxon>Miridae</taxon>
        <taxon>Mirini</taxon>
        <taxon>Lygus</taxon>
    </lineage>
</organism>
<dbReference type="InterPro" id="IPR021109">
    <property type="entry name" value="Peptidase_aspartic_dom_sf"/>
</dbReference>
<feature type="non-terminal residue" evidence="1">
    <location>
        <position position="1"/>
    </location>
</feature>
<dbReference type="GO" id="GO:0016301">
    <property type="term" value="F:kinase activity"/>
    <property type="evidence" value="ECO:0007669"/>
    <property type="project" value="UniProtKB-KW"/>
</dbReference>
<keyword evidence="1" id="KW-0418">Kinase</keyword>
<proteinExistence type="predicted"/>
<reference evidence="1" key="1">
    <citation type="journal article" date="2014" name="PLoS ONE">
        <title>Transcriptome-Based Identification of ABC Transporters in the Western Tarnished Plant Bug Lygus hesperus.</title>
        <authorList>
            <person name="Hull J.J."/>
            <person name="Chaney K."/>
            <person name="Geib S.M."/>
            <person name="Fabrick J.A."/>
            <person name="Brent C.S."/>
            <person name="Walsh D."/>
            <person name="Lavine L.C."/>
        </authorList>
    </citation>
    <scope>NUCLEOTIDE SEQUENCE</scope>
</reference>
<evidence type="ECO:0000313" key="1">
    <source>
        <dbReference type="EMBL" id="JAG34238.1"/>
    </source>
</evidence>
<dbReference type="EMBL" id="GBHO01009366">
    <property type="protein sequence ID" value="JAG34238.1"/>
    <property type="molecule type" value="Transcribed_RNA"/>
</dbReference>
<accession>A0A0A9YT21</accession>
<sequence length="182" mass="19707">VHIIHVDNGLPEVDSLEINDENAWLEPLVVNSCRLVCKLDCGAAVNVLPLTEYKRLGGEIADLQRSTVILMSYGNNSFRTPALGTAQLSCQLRNGKCVLITFVVADVQAVPLLGFSTLKRLGLIKRVIPINEVAVDFAGQILSKFGDLFVGLGKIPGPVHLQVRANATPVIHPPRRVPMALL</sequence>
<dbReference type="Gene3D" id="2.40.70.10">
    <property type="entry name" value="Acid Proteases"/>
    <property type="match status" value="1"/>
</dbReference>
<keyword evidence="1" id="KW-0808">Transferase</keyword>
<feature type="non-terminal residue" evidence="1">
    <location>
        <position position="182"/>
    </location>
</feature>
<gene>
    <name evidence="1" type="primary">coaX_0</name>
    <name evidence="1" type="ORF">CM83_103441</name>
</gene>
<dbReference type="CDD" id="cd05481">
    <property type="entry name" value="retropepsin_like_LTR_1"/>
    <property type="match status" value="1"/>
</dbReference>
<dbReference type="SUPFAM" id="SSF50630">
    <property type="entry name" value="Acid proteases"/>
    <property type="match status" value="1"/>
</dbReference>
<reference evidence="1" key="2">
    <citation type="submission" date="2014-07" db="EMBL/GenBank/DDBJ databases">
        <authorList>
            <person name="Hull J."/>
        </authorList>
    </citation>
    <scope>NUCLEOTIDE SEQUENCE</scope>
</reference>
<name>A0A0A9YT21_LYGHE</name>